<evidence type="ECO:0000313" key="3">
    <source>
        <dbReference type="Proteomes" id="UP001214441"/>
    </source>
</evidence>
<sequence length="140" mass="14938">MQGEAGGETVWLLVLFLLAGPVIIGIGIYEAAHHRRLRREGIGTEGLVVRYRSERRQGSISYFAVVNFADAQGSPHEFESRVSGVKGLPVGGRAPVRYLPGAPQSARLDLAPKRFWSVALPVGIGIAFTAAGIWGVSTGL</sequence>
<name>A0ABT6ZZE6_9ACTN</name>
<protein>
    <submittedName>
        <fullName evidence="2">DUF3592 domain-containing protein</fullName>
    </submittedName>
</protein>
<evidence type="ECO:0000313" key="2">
    <source>
        <dbReference type="EMBL" id="MDJ1134440.1"/>
    </source>
</evidence>
<feature type="transmembrane region" description="Helical" evidence="1">
    <location>
        <begin position="115"/>
        <end position="136"/>
    </location>
</feature>
<evidence type="ECO:0000256" key="1">
    <source>
        <dbReference type="SAM" id="Phobius"/>
    </source>
</evidence>
<dbReference type="EMBL" id="JANCPR020000020">
    <property type="protein sequence ID" value="MDJ1134440.1"/>
    <property type="molecule type" value="Genomic_DNA"/>
</dbReference>
<keyword evidence="3" id="KW-1185">Reference proteome</keyword>
<dbReference type="RefSeq" id="WP_274041903.1">
    <property type="nucleotide sequence ID" value="NZ_JANCPR020000020.1"/>
</dbReference>
<keyword evidence="1" id="KW-0472">Membrane</keyword>
<comment type="caution">
    <text evidence="2">The sequence shown here is derived from an EMBL/GenBank/DDBJ whole genome shotgun (WGS) entry which is preliminary data.</text>
</comment>
<reference evidence="2 3" key="1">
    <citation type="submission" date="2023-05" db="EMBL/GenBank/DDBJ databases">
        <title>Streptantibioticus silvisoli sp. nov., acidotolerant actinomycetes 1 from pine litter.</title>
        <authorList>
            <person name="Swiecimska M."/>
            <person name="Golinska P."/>
            <person name="Sangal V."/>
            <person name="Wachnowicz B."/>
            <person name="Goodfellow M."/>
        </authorList>
    </citation>
    <scope>NUCLEOTIDE SEQUENCE [LARGE SCALE GENOMIC DNA]</scope>
    <source>
        <strain evidence="2 3">DSM 42109</strain>
    </source>
</reference>
<keyword evidence="1" id="KW-1133">Transmembrane helix</keyword>
<feature type="transmembrane region" description="Helical" evidence="1">
    <location>
        <begin position="12"/>
        <end position="32"/>
    </location>
</feature>
<accession>A0ABT6ZZE6</accession>
<keyword evidence="1" id="KW-0812">Transmembrane</keyword>
<proteinExistence type="predicted"/>
<organism evidence="2 3">
    <name type="scientific">Streptomyces iconiensis</name>
    <dbReference type="NCBI Taxonomy" id="1384038"/>
    <lineage>
        <taxon>Bacteria</taxon>
        <taxon>Bacillati</taxon>
        <taxon>Actinomycetota</taxon>
        <taxon>Actinomycetes</taxon>
        <taxon>Kitasatosporales</taxon>
        <taxon>Streptomycetaceae</taxon>
        <taxon>Streptomyces</taxon>
    </lineage>
</organism>
<gene>
    <name evidence="2" type="ORF">NMN56_021215</name>
</gene>
<dbReference type="Proteomes" id="UP001214441">
    <property type="component" value="Unassembled WGS sequence"/>
</dbReference>